<dbReference type="EMBL" id="JANRMS010000245">
    <property type="protein sequence ID" value="KAJ3543415.1"/>
    <property type="molecule type" value="Genomic_DNA"/>
</dbReference>
<proteinExistence type="predicted"/>
<keyword evidence="2" id="KW-1185">Reference proteome</keyword>
<dbReference type="Proteomes" id="UP001148629">
    <property type="component" value="Unassembled WGS sequence"/>
</dbReference>
<evidence type="ECO:0000313" key="1">
    <source>
        <dbReference type="EMBL" id="KAJ3543415.1"/>
    </source>
</evidence>
<protein>
    <submittedName>
        <fullName evidence="1">Uncharacterized protein</fullName>
    </submittedName>
</protein>
<accession>A0ACC1SNS1</accession>
<evidence type="ECO:0000313" key="2">
    <source>
        <dbReference type="Proteomes" id="UP001148629"/>
    </source>
</evidence>
<organism evidence="1 2">
    <name type="scientific">Fusarium decemcellulare</name>
    <dbReference type="NCBI Taxonomy" id="57161"/>
    <lineage>
        <taxon>Eukaryota</taxon>
        <taxon>Fungi</taxon>
        <taxon>Dikarya</taxon>
        <taxon>Ascomycota</taxon>
        <taxon>Pezizomycotina</taxon>
        <taxon>Sordariomycetes</taxon>
        <taxon>Hypocreomycetidae</taxon>
        <taxon>Hypocreales</taxon>
        <taxon>Nectriaceae</taxon>
        <taxon>Fusarium</taxon>
        <taxon>Fusarium decemcellulare species complex</taxon>
    </lineage>
</organism>
<name>A0ACC1SNS1_9HYPO</name>
<gene>
    <name evidence="1" type="ORF">NM208_g3583</name>
</gene>
<reference evidence="1" key="1">
    <citation type="submission" date="2022-08" db="EMBL/GenBank/DDBJ databases">
        <title>Genome Sequence of Fusarium decemcellulare.</title>
        <authorList>
            <person name="Buettner E."/>
        </authorList>
    </citation>
    <scope>NUCLEOTIDE SEQUENCE</scope>
    <source>
        <strain evidence="1">Babe19</strain>
    </source>
</reference>
<sequence>MTWEKPYLATSYGPFCHGNTLNLPGFSQHNITYPEDEDCLTLNVVCPSRCSDSEAQVLPILVWIYGGGFLEGGSGDVRYNMSYLVKTSVEMGKPIIQPQLPSMGRLALRWIQENARAFGGNPRRVTVQGESAGAASIGFHLRANHGRDDGLFQRSQNSMLESLGNTTGCTNRGNIISCLRSIPAAQLANASSVGWNPILDSELIPGLPSAALAKGKFNPVPTLIGANTNEGAPFMPMLEATGTQTQEDFQDALITFCGTNLSSKAQAKFQELYLETDKAVQQRELGTVLSNPGKPYGRLYGSISQLLGDLFMNAGRRITAEAWSRSGADVYSYRFDTVPAGISPELAGATHFGEVAFVFHNTNGGGYERNPFAVTDPDVKTKYIKLSELMSLMWISFVNTGSPNDHGVVGSTVSWPRHDMKAPRNIVFNAQKGVTVEKDVFRAEAIRLILDTADSLPR</sequence>
<comment type="caution">
    <text evidence="1">The sequence shown here is derived from an EMBL/GenBank/DDBJ whole genome shotgun (WGS) entry which is preliminary data.</text>
</comment>